<keyword evidence="1" id="KW-0812">Transmembrane</keyword>
<keyword evidence="1" id="KW-1133">Transmembrane helix</keyword>
<dbReference type="EMBL" id="LHPF02000003">
    <property type="protein sequence ID" value="PSC75214.1"/>
    <property type="molecule type" value="Genomic_DNA"/>
</dbReference>
<sequence length="99" mass="10614">MLRTVLSDLRSLAATLRATAAELPPLLAQLHYPPPGLVARRTLQVLAVVAAFVAYAWAVDSLWSLIPRFIRWSHAHPGWPGRAAAAALAAARQRLTGAA</sequence>
<organism evidence="2 3">
    <name type="scientific">Micractinium conductrix</name>
    <dbReference type="NCBI Taxonomy" id="554055"/>
    <lineage>
        <taxon>Eukaryota</taxon>
        <taxon>Viridiplantae</taxon>
        <taxon>Chlorophyta</taxon>
        <taxon>core chlorophytes</taxon>
        <taxon>Trebouxiophyceae</taxon>
        <taxon>Chlorellales</taxon>
        <taxon>Chlorellaceae</taxon>
        <taxon>Chlorella clade</taxon>
        <taxon>Micractinium</taxon>
    </lineage>
</organism>
<dbReference type="Proteomes" id="UP000239649">
    <property type="component" value="Unassembled WGS sequence"/>
</dbReference>
<evidence type="ECO:0000313" key="3">
    <source>
        <dbReference type="Proteomes" id="UP000239649"/>
    </source>
</evidence>
<protein>
    <submittedName>
        <fullName evidence="2">SAP domain-containing</fullName>
    </submittedName>
</protein>
<comment type="caution">
    <text evidence="2">The sequence shown here is derived from an EMBL/GenBank/DDBJ whole genome shotgun (WGS) entry which is preliminary data.</text>
</comment>
<evidence type="ECO:0000256" key="1">
    <source>
        <dbReference type="SAM" id="Phobius"/>
    </source>
</evidence>
<accession>A0A2P6VM95</accession>
<feature type="transmembrane region" description="Helical" evidence="1">
    <location>
        <begin position="44"/>
        <end position="66"/>
    </location>
</feature>
<gene>
    <name evidence="2" type="ORF">C2E20_1761</name>
</gene>
<evidence type="ECO:0000313" key="2">
    <source>
        <dbReference type="EMBL" id="PSC75214.1"/>
    </source>
</evidence>
<keyword evidence="3" id="KW-1185">Reference proteome</keyword>
<reference evidence="2 3" key="1">
    <citation type="journal article" date="2018" name="Plant J.">
        <title>Genome sequences of Chlorella sorokiniana UTEX 1602 and Micractinium conductrix SAG 241.80: implications to maltose excretion by a green alga.</title>
        <authorList>
            <person name="Arriola M.B."/>
            <person name="Velmurugan N."/>
            <person name="Zhang Y."/>
            <person name="Plunkett M.H."/>
            <person name="Hondzo H."/>
            <person name="Barney B.M."/>
        </authorList>
    </citation>
    <scope>NUCLEOTIDE SEQUENCE [LARGE SCALE GENOMIC DNA]</scope>
    <source>
        <strain evidence="2 3">SAG 241.80</strain>
    </source>
</reference>
<name>A0A2P6VM95_9CHLO</name>
<dbReference type="AlphaFoldDB" id="A0A2P6VM95"/>
<keyword evidence="1" id="KW-0472">Membrane</keyword>
<proteinExistence type="predicted"/>